<dbReference type="EMBL" id="FNLM01000034">
    <property type="protein sequence ID" value="SDU45080.1"/>
    <property type="molecule type" value="Genomic_DNA"/>
</dbReference>
<name>A0A1H2ILP4_9ACTN</name>
<dbReference type="SUPFAM" id="SSF46785">
    <property type="entry name" value="Winged helix' DNA-binding domain"/>
    <property type="match status" value="1"/>
</dbReference>
<evidence type="ECO:0000259" key="4">
    <source>
        <dbReference type="SMART" id="SM00895"/>
    </source>
</evidence>
<evidence type="ECO:0000313" key="6">
    <source>
        <dbReference type="Proteomes" id="UP000183180"/>
    </source>
</evidence>
<keyword evidence="3" id="KW-0804">Transcription</keyword>
<dbReference type="GO" id="GO:0003677">
    <property type="term" value="F:DNA binding"/>
    <property type="evidence" value="ECO:0007669"/>
    <property type="project" value="UniProtKB-KW"/>
</dbReference>
<keyword evidence="1" id="KW-0805">Transcription regulation</keyword>
<evidence type="ECO:0000313" key="5">
    <source>
        <dbReference type="EMBL" id="SDU45080.1"/>
    </source>
</evidence>
<evidence type="ECO:0000256" key="1">
    <source>
        <dbReference type="ARBA" id="ARBA00023015"/>
    </source>
</evidence>
<dbReference type="PANTHER" id="PTHR43537">
    <property type="entry name" value="TRANSCRIPTIONAL REGULATOR, GNTR FAMILY"/>
    <property type="match status" value="1"/>
</dbReference>
<dbReference type="InterPro" id="IPR008920">
    <property type="entry name" value="TF_FadR/GntR_C"/>
</dbReference>
<dbReference type="SUPFAM" id="SSF48008">
    <property type="entry name" value="GntR ligand-binding domain-like"/>
    <property type="match status" value="1"/>
</dbReference>
<gene>
    <name evidence="5" type="ORF">SAMN04488548_1341271</name>
</gene>
<dbReference type="Proteomes" id="UP000183180">
    <property type="component" value="Unassembled WGS sequence"/>
</dbReference>
<dbReference type="Gene3D" id="1.10.10.10">
    <property type="entry name" value="Winged helix-like DNA-binding domain superfamily/Winged helix DNA-binding domain"/>
    <property type="match status" value="1"/>
</dbReference>
<accession>A0A1H2ILP4</accession>
<dbReference type="SMART" id="SM00895">
    <property type="entry name" value="FCD"/>
    <property type="match status" value="1"/>
</dbReference>
<keyword evidence="2 5" id="KW-0238">DNA-binding</keyword>
<proteinExistence type="predicted"/>
<reference evidence="5 6" key="1">
    <citation type="submission" date="2016-10" db="EMBL/GenBank/DDBJ databases">
        <authorList>
            <person name="de Groot N.N."/>
        </authorList>
    </citation>
    <scope>NUCLEOTIDE SEQUENCE [LARGE SCALE GENOMIC DNA]</scope>
    <source>
        <strain evidence="5 6">DSM 44215</strain>
    </source>
</reference>
<organism evidence="5 6">
    <name type="scientific">Gordonia westfalica</name>
    <dbReference type="NCBI Taxonomy" id="158898"/>
    <lineage>
        <taxon>Bacteria</taxon>
        <taxon>Bacillati</taxon>
        <taxon>Actinomycetota</taxon>
        <taxon>Actinomycetes</taxon>
        <taxon>Mycobacteriales</taxon>
        <taxon>Gordoniaceae</taxon>
        <taxon>Gordonia</taxon>
    </lineage>
</organism>
<dbReference type="STRING" id="158898.SAMN04488548_1341271"/>
<dbReference type="Gene3D" id="1.20.120.530">
    <property type="entry name" value="GntR ligand-binding domain-like"/>
    <property type="match status" value="1"/>
</dbReference>
<evidence type="ECO:0000256" key="3">
    <source>
        <dbReference type="ARBA" id="ARBA00023163"/>
    </source>
</evidence>
<dbReference type="PANTHER" id="PTHR43537:SF47">
    <property type="entry name" value="REGULATORY PROTEIN GNTR HTH"/>
    <property type="match status" value="1"/>
</dbReference>
<sequence>MIVGYDRTVSADESDPGPPDIPAYAPEMWRRPISLPGTVSIGLSRAEQAANQIARLAAGAPSGSRIGSKDDIRQICGVSVGTVNEAIKLAQERGVITSRPGPGGGIFAANPSPLARMNGWFRSAPADSAALGESIQIRDAIAPVLVAEALGVLTDEDISVMRKRVAHMRRTLDEQDLSAFVWAAWRVHEYLAGVGNSQLLNSLYLSIMDVGTSHLRAQLDAADTQVPVYPDRLAEVVDDLVDALTDRDADRAIDALRRTDPTIILRAPSAADA</sequence>
<dbReference type="Pfam" id="PF07729">
    <property type="entry name" value="FCD"/>
    <property type="match status" value="1"/>
</dbReference>
<dbReference type="InterPro" id="IPR036388">
    <property type="entry name" value="WH-like_DNA-bd_sf"/>
</dbReference>
<protein>
    <submittedName>
        <fullName evidence="5">DNA-binding transcriptional regulator, FadR family</fullName>
    </submittedName>
</protein>
<evidence type="ECO:0000256" key="2">
    <source>
        <dbReference type="ARBA" id="ARBA00023125"/>
    </source>
</evidence>
<dbReference type="AlphaFoldDB" id="A0A1H2ILP4"/>
<dbReference type="InterPro" id="IPR011711">
    <property type="entry name" value="GntR_C"/>
</dbReference>
<dbReference type="InterPro" id="IPR036390">
    <property type="entry name" value="WH_DNA-bd_sf"/>
</dbReference>
<feature type="domain" description="GntR C-terminal" evidence="4">
    <location>
        <begin position="133"/>
        <end position="266"/>
    </location>
</feature>